<feature type="region of interest" description="Disordered" evidence="7">
    <location>
        <begin position="531"/>
        <end position="584"/>
    </location>
</feature>
<gene>
    <name evidence="9" type="ORF">D5F53_18245</name>
</gene>
<evidence type="ECO:0000256" key="5">
    <source>
        <dbReference type="ARBA" id="ARBA00023136"/>
    </source>
</evidence>
<dbReference type="GO" id="GO:0016020">
    <property type="term" value="C:membrane"/>
    <property type="evidence" value="ECO:0007669"/>
    <property type="project" value="UniProtKB-SubCell"/>
</dbReference>
<evidence type="ECO:0000256" key="7">
    <source>
        <dbReference type="SAM" id="MobiDB-lite"/>
    </source>
</evidence>
<dbReference type="PANTHER" id="PTHR10465">
    <property type="entry name" value="TRANSMEMBRANE GTPASE FZO1"/>
    <property type="match status" value="1"/>
</dbReference>
<evidence type="ECO:0000256" key="2">
    <source>
        <dbReference type="ARBA" id="ARBA00022741"/>
    </source>
</evidence>
<evidence type="ECO:0000259" key="8">
    <source>
        <dbReference type="Pfam" id="PF00350"/>
    </source>
</evidence>
<dbReference type="InterPro" id="IPR027417">
    <property type="entry name" value="P-loop_NTPase"/>
</dbReference>
<evidence type="ECO:0000256" key="6">
    <source>
        <dbReference type="SAM" id="Coils"/>
    </source>
</evidence>
<name>A0A385TWI4_PAELA</name>
<reference evidence="9 10" key="1">
    <citation type="submission" date="2018-09" db="EMBL/GenBank/DDBJ databases">
        <title>Genome Sequence of Paenibacillus lautus Strain E7593-69, Azo Dye-Degrading Bacteria, Isolated from Commercial Tattoo Inks.</title>
        <authorList>
            <person name="Nho S.W."/>
            <person name="Kim S.-J."/>
            <person name="Kweon O."/>
            <person name="Cerniglia C.E."/>
        </authorList>
    </citation>
    <scope>NUCLEOTIDE SEQUENCE [LARGE SCALE GENOMIC DNA]</scope>
    <source>
        <strain evidence="9 10">E7593-69</strain>
    </source>
</reference>
<dbReference type="Gene3D" id="3.40.50.300">
    <property type="entry name" value="P-loop containing nucleotide triphosphate hydrolases"/>
    <property type="match status" value="2"/>
</dbReference>
<proteinExistence type="predicted"/>
<feature type="coiled-coil region" evidence="6">
    <location>
        <begin position="296"/>
        <end position="323"/>
    </location>
</feature>
<comment type="subcellular location">
    <subcellularLocation>
        <location evidence="1">Membrane</location>
    </subcellularLocation>
</comment>
<dbReference type="Pfam" id="PF00350">
    <property type="entry name" value="Dynamin_N"/>
    <property type="match status" value="2"/>
</dbReference>
<keyword evidence="5" id="KW-0472">Membrane</keyword>
<dbReference type="PANTHER" id="PTHR10465:SF0">
    <property type="entry name" value="SARCALUMENIN"/>
    <property type="match status" value="1"/>
</dbReference>
<feature type="compositionally biased region" description="Low complexity" evidence="7">
    <location>
        <begin position="546"/>
        <end position="584"/>
    </location>
</feature>
<organism evidence="9 10">
    <name type="scientific">Paenibacillus lautus</name>
    <name type="common">Bacillus lautus</name>
    <dbReference type="NCBI Taxonomy" id="1401"/>
    <lineage>
        <taxon>Bacteria</taxon>
        <taxon>Bacillati</taxon>
        <taxon>Bacillota</taxon>
        <taxon>Bacilli</taxon>
        <taxon>Bacillales</taxon>
        <taxon>Paenibacillaceae</taxon>
        <taxon>Paenibacillus</taxon>
    </lineage>
</organism>
<dbReference type="AlphaFoldDB" id="A0A385TWI4"/>
<dbReference type="GO" id="GO:0003924">
    <property type="term" value="F:GTPase activity"/>
    <property type="evidence" value="ECO:0007669"/>
    <property type="project" value="InterPro"/>
</dbReference>
<keyword evidence="10" id="KW-1185">Reference proteome</keyword>
<accession>A0A385TWI4</accession>
<keyword evidence="3" id="KW-0378">Hydrolase</keyword>
<evidence type="ECO:0000256" key="3">
    <source>
        <dbReference type="ARBA" id="ARBA00022801"/>
    </source>
</evidence>
<dbReference type="CDD" id="cd09912">
    <property type="entry name" value="DLP_2"/>
    <property type="match status" value="2"/>
</dbReference>
<dbReference type="InterPro" id="IPR045063">
    <property type="entry name" value="Dynamin_N"/>
</dbReference>
<evidence type="ECO:0000313" key="10">
    <source>
        <dbReference type="Proteomes" id="UP000266552"/>
    </source>
</evidence>
<evidence type="ECO:0000256" key="1">
    <source>
        <dbReference type="ARBA" id="ARBA00004370"/>
    </source>
</evidence>
<keyword evidence="2" id="KW-0547">Nucleotide-binding</keyword>
<evidence type="ECO:0000256" key="4">
    <source>
        <dbReference type="ARBA" id="ARBA00023134"/>
    </source>
</evidence>
<keyword evidence="6" id="KW-0175">Coiled coil</keyword>
<dbReference type="KEGG" id="plw:D5F53_18245"/>
<dbReference type="Proteomes" id="UP000266552">
    <property type="component" value="Chromosome"/>
</dbReference>
<keyword evidence="4" id="KW-0342">GTP-binding</keyword>
<evidence type="ECO:0000313" key="9">
    <source>
        <dbReference type="EMBL" id="AYB47871.1"/>
    </source>
</evidence>
<feature type="domain" description="Dynamin N-terminal" evidence="8">
    <location>
        <begin position="45"/>
        <end position="198"/>
    </location>
</feature>
<dbReference type="EMBL" id="CP032412">
    <property type="protein sequence ID" value="AYB47871.1"/>
    <property type="molecule type" value="Genomic_DNA"/>
</dbReference>
<protein>
    <submittedName>
        <fullName evidence="9">Dynamin</fullName>
    </submittedName>
</protein>
<feature type="domain" description="Dynamin N-terminal" evidence="8">
    <location>
        <begin position="627"/>
        <end position="851"/>
    </location>
</feature>
<sequence>MTDEIGYSMTELNRVRDRFLDWNDESSSALTEDLIRKGTGGELTLAFCGHFSAGKSSMINALCGKKVLPSGPVPTSANVVTIRSGEPRALIHRAVADHGEPIKVTIDELAEYCKEGREYSAIEVWDDVPLLGEDGVLMDTPGVDSTDDGHRLATHSALHMADIVFYVMDYNHVQSESNLMFAKSLSDWGKPLYLIVNQIDKHRDDELTLSSYLNDVKKAFAQWKITYKGLLCTSLKVQDHPYNQWETLKSLIGELISRKEPLLRHSVSCSIRHAADQHVEAYTRSHQEEKERLLEEMGGEEAAAALQARLQELEEQKRTVAGLPESVRAELRKEADKLLANANLTPADVRDLSLSFLESRKSGFKVGFLFSGGKTEEERRRRLEAFHHRLEEQTSLQVDWHLRSLFRNSVEQHAEWNAEWERLMDAELPGVREDMITRTVNPEATVSGEYVLNYNRELAEEIKGSYRMAVLVLADRLKTAMTDAAAVRLQELERQGAELLAQSAASASYAALQQAEAARAAELAQLLPPRTSLTPGLLPEVREPEGQPAQAAAQGGAPAAQPGQGRTAPRAAAAQAAAPQRRQRLEAAAAELRAAAALLAPHPALASTARDLTARADALAGGSFTLALFGAFSAGKSSFANALLGESVLPVSPHPTTAAVNRILAPAEGRSHGTADVRMKSRDMWWDDLKYSFGVLGLQEPNPANWRSVAEGLNPAGIHPAGLPHYGFLKAAASGWDEMESRLGTTVTVELAEYRGYVADETKSCFVDGIDLYYSCPMTEQGIVLVDTPGADSLHARHTGVTFNYIKNADAIVYVTYYNHAFSKADRQFLSQLGRVKDSFALDKMFFIVNAADLAQSEDELNEVVKHVRTNLTASGVGSPHIFPVSSLAALDSKRQGDEEKLQASGFPVFEDALGRFAVEELPRLSQRAGYDEIAFVRDRIRGWAEMAAQDETTRKRKIGELEEVQNQAMVRLNALAEQDMARDIGQESSELLFHVRQRLDYAMNRFFQESFNPSVLREDAGQLKSAFAACGRDLMRTMSVELDQELWATTLRLETAGRKLTEAAAFKAAADINGMAEGLSLALRRDPDWAPPELEETELQIQGDWISFWSTFKNPKHFFEGGGSSKLREAAEPKVKEAVAGVVGLREEQLTDHYVRMSERSLQHHVSALEEQLKESMDAILGSLQDGQSPLMWRQLADDLESMMKSAR</sequence>
<dbReference type="SUPFAM" id="SSF52540">
    <property type="entry name" value="P-loop containing nucleoside triphosphate hydrolases"/>
    <property type="match status" value="2"/>
</dbReference>
<dbReference type="GO" id="GO:0005525">
    <property type="term" value="F:GTP binding"/>
    <property type="evidence" value="ECO:0007669"/>
    <property type="project" value="UniProtKB-KW"/>
</dbReference>
<dbReference type="RefSeq" id="WP_119851245.1">
    <property type="nucleotide sequence ID" value="NZ_CP032412.1"/>
</dbReference>
<dbReference type="InterPro" id="IPR027094">
    <property type="entry name" value="Mitofusin_fam"/>
</dbReference>